<accession>A0A2G0CCA6</accession>
<dbReference type="Gene3D" id="1.10.1220.170">
    <property type="match status" value="1"/>
</dbReference>
<dbReference type="NCBIfam" id="TIGR01552">
    <property type="entry name" value="phd_fam"/>
    <property type="match status" value="1"/>
</dbReference>
<name>A0A2G0CCA6_9BACT</name>
<dbReference type="Gene3D" id="3.40.1620.10">
    <property type="entry name" value="YefM-like domain"/>
    <property type="match status" value="1"/>
</dbReference>
<sequence length="159" mass="18007">MFARWYGSAPARMRPQAAPVQRGLPAALAQCGLRPRSRKRFPTADQRKAPIHQPKLVRNVVRLKGKRAQVEAITVSKFRSNMKHYLDLVEESSDTVIIPRSGKDREGVVLMSLSEYNALMETVHLKSSPENHRRLLEGMRQVSEGLTTVKSMDDLDMAR</sequence>
<evidence type="ECO:0000256" key="1">
    <source>
        <dbReference type="ARBA" id="ARBA00009981"/>
    </source>
</evidence>
<keyword evidence="4" id="KW-1185">Reference proteome</keyword>
<dbReference type="AlphaFoldDB" id="A0A2G0CCA6"/>
<evidence type="ECO:0000313" key="3">
    <source>
        <dbReference type="EMBL" id="PHK97557.1"/>
    </source>
</evidence>
<dbReference type="Proteomes" id="UP000226437">
    <property type="component" value="Unassembled WGS sequence"/>
</dbReference>
<comment type="caution">
    <text evidence="3">The sequence shown here is derived from an EMBL/GenBank/DDBJ whole genome shotgun (WGS) entry which is preliminary data.</text>
</comment>
<dbReference type="InterPro" id="IPR051405">
    <property type="entry name" value="phD/YefM_antitoxin"/>
</dbReference>
<protein>
    <recommendedName>
        <fullName evidence="2">Antitoxin</fullName>
    </recommendedName>
</protein>
<gene>
    <name evidence="3" type="ORF">CGL56_15785</name>
</gene>
<reference evidence="3 4" key="1">
    <citation type="submission" date="2017-10" db="EMBL/GenBank/DDBJ databases">
        <title>The draft genome sequence of Lewinella marina KCTC 32374.</title>
        <authorList>
            <person name="Wang K."/>
        </authorList>
    </citation>
    <scope>NUCLEOTIDE SEQUENCE [LARGE SCALE GENOMIC DNA]</scope>
    <source>
        <strain evidence="3 4">MKG-38</strain>
    </source>
</reference>
<evidence type="ECO:0000313" key="4">
    <source>
        <dbReference type="Proteomes" id="UP000226437"/>
    </source>
</evidence>
<dbReference type="EMBL" id="PDLO01000008">
    <property type="protein sequence ID" value="PHK97557.1"/>
    <property type="molecule type" value="Genomic_DNA"/>
</dbReference>
<evidence type="ECO:0000256" key="2">
    <source>
        <dbReference type="RuleBase" id="RU362080"/>
    </source>
</evidence>
<proteinExistence type="inferred from homology"/>
<dbReference type="Pfam" id="PF02604">
    <property type="entry name" value="PhdYeFM_antitox"/>
    <property type="match status" value="1"/>
</dbReference>
<dbReference type="SUPFAM" id="SSF143120">
    <property type="entry name" value="YefM-like"/>
    <property type="match status" value="1"/>
</dbReference>
<dbReference type="InterPro" id="IPR006442">
    <property type="entry name" value="Antitoxin_Phd/YefM"/>
</dbReference>
<comment type="function">
    <text evidence="2">Antitoxin component of a type II toxin-antitoxin (TA) system.</text>
</comment>
<dbReference type="PANTHER" id="PTHR33713">
    <property type="entry name" value="ANTITOXIN YAFN-RELATED"/>
    <property type="match status" value="1"/>
</dbReference>
<dbReference type="InterPro" id="IPR036165">
    <property type="entry name" value="YefM-like_sf"/>
</dbReference>
<comment type="similarity">
    <text evidence="1 2">Belongs to the phD/YefM antitoxin family.</text>
</comment>
<organism evidence="3 4">
    <name type="scientific">Neolewinella marina</name>
    <dbReference type="NCBI Taxonomy" id="438751"/>
    <lineage>
        <taxon>Bacteria</taxon>
        <taxon>Pseudomonadati</taxon>
        <taxon>Bacteroidota</taxon>
        <taxon>Saprospiria</taxon>
        <taxon>Saprospirales</taxon>
        <taxon>Lewinellaceae</taxon>
        <taxon>Neolewinella</taxon>
    </lineage>
</organism>
<dbReference type="PANTHER" id="PTHR33713:SF6">
    <property type="entry name" value="ANTITOXIN YEFM"/>
    <property type="match status" value="1"/>
</dbReference>